<reference evidence="1" key="1">
    <citation type="submission" date="2020-08" db="EMBL/GenBank/DDBJ databases">
        <title>Multicomponent nature underlies the extraordinary mechanical properties of spider dragline silk.</title>
        <authorList>
            <person name="Kono N."/>
            <person name="Nakamura H."/>
            <person name="Mori M."/>
            <person name="Yoshida Y."/>
            <person name="Ohtoshi R."/>
            <person name="Malay A.D."/>
            <person name="Moran D.A.P."/>
            <person name="Tomita M."/>
            <person name="Numata K."/>
            <person name="Arakawa K."/>
        </authorList>
    </citation>
    <scope>NUCLEOTIDE SEQUENCE</scope>
</reference>
<dbReference type="AlphaFoldDB" id="A0A8X6SLY9"/>
<organism evidence="1 2">
    <name type="scientific">Trichonephila clavipes</name>
    <name type="common">Golden silk orbweaver</name>
    <name type="synonym">Nephila clavipes</name>
    <dbReference type="NCBI Taxonomy" id="2585209"/>
    <lineage>
        <taxon>Eukaryota</taxon>
        <taxon>Metazoa</taxon>
        <taxon>Ecdysozoa</taxon>
        <taxon>Arthropoda</taxon>
        <taxon>Chelicerata</taxon>
        <taxon>Arachnida</taxon>
        <taxon>Araneae</taxon>
        <taxon>Araneomorphae</taxon>
        <taxon>Entelegynae</taxon>
        <taxon>Araneoidea</taxon>
        <taxon>Nephilidae</taxon>
        <taxon>Trichonephila</taxon>
    </lineage>
</organism>
<evidence type="ECO:0008006" key="3">
    <source>
        <dbReference type="Google" id="ProtNLM"/>
    </source>
</evidence>
<evidence type="ECO:0000313" key="2">
    <source>
        <dbReference type="Proteomes" id="UP000887159"/>
    </source>
</evidence>
<dbReference type="Proteomes" id="UP000887159">
    <property type="component" value="Unassembled WGS sequence"/>
</dbReference>
<protein>
    <recommendedName>
        <fullName evidence="3">Reverse transcriptase domain-containing protein</fullName>
    </recommendedName>
</protein>
<accession>A0A8X6SLY9</accession>
<evidence type="ECO:0000313" key="1">
    <source>
        <dbReference type="EMBL" id="GFY16154.1"/>
    </source>
</evidence>
<sequence>MLISNGVSVNTIPDIANTLAETFAKTSSCDNYTPAFQALKRREERMKLHFSSSNERGYNSPLTLFELRVALHRSGSTKAGPDGLHYIMLQHLSESSILSLLSFFYRIWETQVFLTQWCHAHILPFPKPGKEPISEYNYHPIALTSCLSKLMEHIVSARLMFHLESHNLLSPLQSGFRKSILPQTISFGYRLPSETLLSRNSITSLFSLTLKKHMTYLGGTAYLEIYMQWASEGICQFLSKTF</sequence>
<name>A0A8X6SLY9_TRICX</name>
<dbReference type="PANTHER" id="PTHR19446">
    <property type="entry name" value="REVERSE TRANSCRIPTASES"/>
    <property type="match status" value="1"/>
</dbReference>
<dbReference type="EMBL" id="BMAU01021338">
    <property type="protein sequence ID" value="GFY16154.1"/>
    <property type="molecule type" value="Genomic_DNA"/>
</dbReference>
<keyword evidence="2" id="KW-1185">Reference proteome</keyword>
<gene>
    <name evidence="1" type="primary">NCL1_62738</name>
    <name evidence="1" type="ORF">TNCV_2347991</name>
</gene>
<proteinExistence type="predicted"/>
<comment type="caution">
    <text evidence="1">The sequence shown here is derived from an EMBL/GenBank/DDBJ whole genome shotgun (WGS) entry which is preliminary data.</text>
</comment>